<keyword evidence="2" id="KW-0503">Monooxygenase</keyword>
<dbReference type="InterPro" id="IPR011008">
    <property type="entry name" value="Dimeric_a/b-barrel"/>
</dbReference>
<dbReference type="Proteomes" id="UP001317822">
    <property type="component" value="Chromosome"/>
</dbReference>
<dbReference type="InterPro" id="IPR007138">
    <property type="entry name" value="ABM_dom"/>
</dbReference>
<sequence>MPYDRRLFLTTAVISAIAVALPGTSRSQSTLTENAAMHGLIGRMMAAPGQRDALIAILLDGIHNMPGCLSYIVARDTSDENAIWITEVWDSEASHKASLSLPTVQAAIAKAKPLIAGFGDYIQTAPVGGHGLAK</sequence>
<name>A0ABM8DHA7_9GAMM</name>
<evidence type="ECO:0000259" key="1">
    <source>
        <dbReference type="PROSITE" id="PS51725"/>
    </source>
</evidence>
<evidence type="ECO:0000313" key="3">
    <source>
        <dbReference type="Proteomes" id="UP001317822"/>
    </source>
</evidence>
<keyword evidence="2" id="KW-0560">Oxidoreductase</keyword>
<dbReference type="Gene3D" id="3.30.70.100">
    <property type="match status" value="1"/>
</dbReference>
<evidence type="ECO:0000313" key="2">
    <source>
        <dbReference type="EMBL" id="BDU17965.1"/>
    </source>
</evidence>
<dbReference type="EMBL" id="AP027041">
    <property type="protein sequence ID" value="BDU17965.1"/>
    <property type="molecule type" value="Genomic_DNA"/>
</dbReference>
<feature type="domain" description="ABM" evidence="1">
    <location>
        <begin position="38"/>
        <end position="123"/>
    </location>
</feature>
<dbReference type="PROSITE" id="PS51725">
    <property type="entry name" value="ABM"/>
    <property type="match status" value="1"/>
</dbReference>
<proteinExistence type="predicted"/>
<dbReference type="Pfam" id="PF03992">
    <property type="entry name" value="ABM"/>
    <property type="match status" value="1"/>
</dbReference>
<organism evidence="2 3">
    <name type="scientific">Lysobacter auxotrophicus</name>
    <dbReference type="NCBI Taxonomy" id="2992573"/>
    <lineage>
        <taxon>Bacteria</taxon>
        <taxon>Pseudomonadati</taxon>
        <taxon>Pseudomonadota</taxon>
        <taxon>Gammaproteobacteria</taxon>
        <taxon>Lysobacterales</taxon>
        <taxon>Lysobacteraceae</taxon>
        <taxon>Lysobacter</taxon>
    </lineage>
</organism>
<dbReference type="GO" id="GO:0004497">
    <property type="term" value="F:monooxygenase activity"/>
    <property type="evidence" value="ECO:0007669"/>
    <property type="project" value="UniProtKB-KW"/>
</dbReference>
<gene>
    <name evidence="2" type="ORF">LA521A_31660</name>
</gene>
<accession>A0ABM8DHA7</accession>
<reference evidence="2 3" key="1">
    <citation type="journal article" date="2023" name="Int. J. Syst. Evol. Microbiol.">
        <title>Physiological and genomic analyses of cobalamin (vitamin B12)-auxotrophy of Lysobacter auxotrophicus sp. nov., a methionine-auxotrophic chitinolytic bacterium isolated from chitin-treated soil.</title>
        <authorList>
            <person name="Saito A."/>
            <person name="Dohra H."/>
            <person name="Hamada M."/>
            <person name="Moriuchi R."/>
            <person name="Kotsuchibashi Y."/>
            <person name="Mori K."/>
        </authorList>
    </citation>
    <scope>NUCLEOTIDE SEQUENCE [LARGE SCALE GENOMIC DNA]</scope>
    <source>
        <strain evidence="2 3">5-21a</strain>
    </source>
</reference>
<dbReference type="SUPFAM" id="SSF54909">
    <property type="entry name" value="Dimeric alpha+beta barrel"/>
    <property type="match status" value="1"/>
</dbReference>
<keyword evidence="3" id="KW-1185">Reference proteome</keyword>
<protein>
    <submittedName>
        <fullName evidence="2">Antibiotic biosynthesis monooxygenase</fullName>
    </submittedName>
</protein>